<dbReference type="InterPro" id="IPR001283">
    <property type="entry name" value="CRISP-related"/>
</dbReference>
<dbReference type="GeneID" id="70190470"/>
<keyword evidence="4" id="KW-1185">Reference proteome</keyword>
<feature type="chain" id="PRO_5040113786" evidence="1">
    <location>
        <begin position="17"/>
        <end position="169"/>
    </location>
</feature>
<dbReference type="Pfam" id="PF00188">
    <property type="entry name" value="CAP"/>
    <property type="match status" value="1"/>
</dbReference>
<feature type="domain" description="SCP" evidence="2">
    <location>
        <begin position="18"/>
        <end position="159"/>
    </location>
</feature>
<dbReference type="Proteomes" id="UP000756346">
    <property type="component" value="Unassembled WGS sequence"/>
</dbReference>
<dbReference type="EMBL" id="JAGTJQ010000003">
    <property type="protein sequence ID" value="KAH7035995.1"/>
    <property type="molecule type" value="Genomic_DNA"/>
</dbReference>
<accession>A0A9P8YDM6</accession>
<keyword evidence="1" id="KW-0732">Signal</keyword>
<dbReference type="PRINTS" id="PR00837">
    <property type="entry name" value="V5TPXLIKE"/>
</dbReference>
<name>A0A9P8YDM6_9PEZI</name>
<evidence type="ECO:0000259" key="2">
    <source>
        <dbReference type="SMART" id="SM00198"/>
    </source>
</evidence>
<evidence type="ECO:0000313" key="3">
    <source>
        <dbReference type="EMBL" id="KAH7035995.1"/>
    </source>
</evidence>
<dbReference type="SUPFAM" id="SSF55797">
    <property type="entry name" value="PR-1-like"/>
    <property type="match status" value="1"/>
</dbReference>
<protein>
    <submittedName>
        <fullName evidence="3">CAP domain-containing protein</fullName>
    </submittedName>
</protein>
<dbReference type="SMART" id="SM00198">
    <property type="entry name" value="SCP"/>
    <property type="match status" value="1"/>
</dbReference>
<comment type="caution">
    <text evidence="3">The sequence shown here is derived from an EMBL/GenBank/DDBJ whole genome shotgun (WGS) entry which is preliminary data.</text>
</comment>
<reference evidence="3" key="1">
    <citation type="journal article" date="2021" name="Nat. Commun.">
        <title>Genetic determinants of endophytism in the Arabidopsis root mycobiome.</title>
        <authorList>
            <person name="Mesny F."/>
            <person name="Miyauchi S."/>
            <person name="Thiergart T."/>
            <person name="Pickel B."/>
            <person name="Atanasova L."/>
            <person name="Karlsson M."/>
            <person name="Huettel B."/>
            <person name="Barry K.W."/>
            <person name="Haridas S."/>
            <person name="Chen C."/>
            <person name="Bauer D."/>
            <person name="Andreopoulos W."/>
            <person name="Pangilinan J."/>
            <person name="LaButti K."/>
            <person name="Riley R."/>
            <person name="Lipzen A."/>
            <person name="Clum A."/>
            <person name="Drula E."/>
            <person name="Henrissat B."/>
            <person name="Kohler A."/>
            <person name="Grigoriev I.V."/>
            <person name="Martin F.M."/>
            <person name="Hacquard S."/>
        </authorList>
    </citation>
    <scope>NUCLEOTIDE SEQUENCE</scope>
    <source>
        <strain evidence="3">MPI-CAGE-CH-0230</strain>
    </source>
</reference>
<dbReference type="InterPro" id="IPR035940">
    <property type="entry name" value="CAP_sf"/>
</dbReference>
<evidence type="ECO:0000313" key="4">
    <source>
        <dbReference type="Proteomes" id="UP000756346"/>
    </source>
</evidence>
<feature type="signal peptide" evidence="1">
    <location>
        <begin position="1"/>
        <end position="16"/>
    </location>
</feature>
<dbReference type="PROSITE" id="PS01010">
    <property type="entry name" value="CRISP_2"/>
    <property type="match status" value="1"/>
</dbReference>
<dbReference type="OrthoDB" id="337038at2759"/>
<dbReference type="GO" id="GO:0005576">
    <property type="term" value="C:extracellular region"/>
    <property type="evidence" value="ECO:0007669"/>
    <property type="project" value="InterPro"/>
</dbReference>
<gene>
    <name evidence="3" type="ORF">B0I36DRAFT_382591</name>
</gene>
<sequence length="169" mass="17912">MRITLILLAGAATGMAASLKRTVLKQHNRARALHGAAKLKWSNELAGIAQSHTNTCVFSHKIDGDYGQNIGWASAASGGDDDAVNEMADMITDAWYGEVSKFTEYGASTPNTARLGEWGHFTQVVWNATTEVGCAYSTCNAGAAHMFICNYSPPGNVGGQYAVNVAPKV</sequence>
<dbReference type="InterPro" id="IPR014044">
    <property type="entry name" value="CAP_dom"/>
</dbReference>
<organism evidence="3 4">
    <name type="scientific">Microdochium trichocladiopsis</name>
    <dbReference type="NCBI Taxonomy" id="1682393"/>
    <lineage>
        <taxon>Eukaryota</taxon>
        <taxon>Fungi</taxon>
        <taxon>Dikarya</taxon>
        <taxon>Ascomycota</taxon>
        <taxon>Pezizomycotina</taxon>
        <taxon>Sordariomycetes</taxon>
        <taxon>Xylariomycetidae</taxon>
        <taxon>Xylariales</taxon>
        <taxon>Microdochiaceae</taxon>
        <taxon>Microdochium</taxon>
    </lineage>
</organism>
<dbReference type="AlphaFoldDB" id="A0A9P8YDM6"/>
<proteinExistence type="predicted"/>
<dbReference type="RefSeq" id="XP_046016088.1">
    <property type="nucleotide sequence ID" value="XM_046160924.1"/>
</dbReference>
<dbReference type="PANTHER" id="PTHR10334">
    <property type="entry name" value="CYSTEINE-RICH SECRETORY PROTEIN-RELATED"/>
    <property type="match status" value="1"/>
</dbReference>
<dbReference type="InterPro" id="IPR018244">
    <property type="entry name" value="Allrgn_V5/Tpx1_CS"/>
</dbReference>
<dbReference type="PROSITE" id="PS01009">
    <property type="entry name" value="CRISP_1"/>
    <property type="match status" value="1"/>
</dbReference>
<dbReference type="Gene3D" id="3.40.33.10">
    <property type="entry name" value="CAP"/>
    <property type="match status" value="1"/>
</dbReference>
<evidence type="ECO:0000256" key="1">
    <source>
        <dbReference type="SAM" id="SignalP"/>
    </source>
</evidence>